<sequence length="116" mass="12862">MFLNAIVLSATVQEMSLYDQVTGAKKPSYSVIMNVLDADTDEKYTVQITSGFASLEQLKLLRKHNEPEQVLQQAAQQLQTELPPKMTTMALEVLKVKAKSGFLTLICRLAQSTAMV</sequence>
<evidence type="ECO:0000313" key="2">
    <source>
        <dbReference type="Proteomes" id="UP000248806"/>
    </source>
</evidence>
<accession>A0A326TV82</accession>
<comment type="caution">
    <text evidence="1">The sequence shown here is derived from an EMBL/GenBank/DDBJ whole genome shotgun (WGS) entry which is preliminary data.</text>
</comment>
<proteinExistence type="predicted"/>
<reference evidence="1 2" key="1">
    <citation type="submission" date="2018-06" db="EMBL/GenBank/DDBJ databases">
        <title>Genomic Encyclopedia of Archaeal and Bacterial Type Strains, Phase II (KMG-II): from individual species to whole genera.</title>
        <authorList>
            <person name="Goeker M."/>
        </authorList>
    </citation>
    <scope>NUCLEOTIDE SEQUENCE [LARGE SCALE GENOMIC DNA]</scope>
    <source>
        <strain evidence="1 2">ATCC BAA-1881</strain>
    </source>
</reference>
<keyword evidence="2" id="KW-1185">Reference proteome</keyword>
<dbReference type="RefSeq" id="WP_111326429.1">
    <property type="nucleotide sequence ID" value="NZ_BIFX01000001.1"/>
</dbReference>
<dbReference type="EMBL" id="QKUF01000049">
    <property type="protein sequence ID" value="PZW19324.1"/>
    <property type="molecule type" value="Genomic_DNA"/>
</dbReference>
<dbReference type="AlphaFoldDB" id="A0A326TV82"/>
<evidence type="ECO:0000313" key="1">
    <source>
        <dbReference type="EMBL" id="PZW19324.1"/>
    </source>
</evidence>
<protein>
    <submittedName>
        <fullName evidence="1">Uncharacterized protein</fullName>
    </submittedName>
</protein>
<dbReference type="OrthoDB" id="543755at2"/>
<name>A0A326TV82_THEHA</name>
<gene>
    <name evidence="1" type="ORF">EI42_06137</name>
</gene>
<organism evidence="1 2">
    <name type="scientific">Thermosporothrix hazakensis</name>
    <dbReference type="NCBI Taxonomy" id="644383"/>
    <lineage>
        <taxon>Bacteria</taxon>
        <taxon>Bacillati</taxon>
        <taxon>Chloroflexota</taxon>
        <taxon>Ktedonobacteria</taxon>
        <taxon>Ktedonobacterales</taxon>
        <taxon>Thermosporotrichaceae</taxon>
        <taxon>Thermosporothrix</taxon>
    </lineage>
</organism>
<dbReference type="Proteomes" id="UP000248806">
    <property type="component" value="Unassembled WGS sequence"/>
</dbReference>